<dbReference type="Proteomes" id="UP001152607">
    <property type="component" value="Unassembled WGS sequence"/>
</dbReference>
<evidence type="ECO:0000256" key="1">
    <source>
        <dbReference type="SAM" id="MobiDB-lite"/>
    </source>
</evidence>
<feature type="compositionally biased region" description="Polar residues" evidence="1">
    <location>
        <begin position="49"/>
        <end position="59"/>
    </location>
</feature>
<name>A0A9W4UCK9_9PLEO</name>
<dbReference type="EMBL" id="CAOQHR010000004">
    <property type="protein sequence ID" value="CAI6333450.1"/>
    <property type="molecule type" value="Genomic_DNA"/>
</dbReference>
<evidence type="ECO:0000313" key="2">
    <source>
        <dbReference type="EMBL" id="CAI6333450.1"/>
    </source>
</evidence>
<comment type="caution">
    <text evidence="2">The sequence shown here is derived from an EMBL/GenBank/DDBJ whole genome shotgun (WGS) entry which is preliminary data.</text>
</comment>
<feature type="region of interest" description="Disordered" evidence="1">
    <location>
        <begin position="41"/>
        <end position="67"/>
    </location>
</feature>
<keyword evidence="3" id="KW-1185">Reference proteome</keyword>
<reference evidence="2" key="1">
    <citation type="submission" date="2023-01" db="EMBL/GenBank/DDBJ databases">
        <authorList>
            <person name="Van Ghelder C."/>
            <person name="Rancurel C."/>
        </authorList>
    </citation>
    <scope>NUCLEOTIDE SEQUENCE</scope>
    <source>
        <strain evidence="2">CNCM I-4278</strain>
    </source>
</reference>
<dbReference type="AlphaFoldDB" id="A0A9W4UCK9"/>
<proteinExistence type="predicted"/>
<organism evidence="2 3">
    <name type="scientific">Periconia digitata</name>
    <dbReference type="NCBI Taxonomy" id="1303443"/>
    <lineage>
        <taxon>Eukaryota</taxon>
        <taxon>Fungi</taxon>
        <taxon>Dikarya</taxon>
        <taxon>Ascomycota</taxon>
        <taxon>Pezizomycotina</taxon>
        <taxon>Dothideomycetes</taxon>
        <taxon>Pleosporomycetidae</taxon>
        <taxon>Pleosporales</taxon>
        <taxon>Massarineae</taxon>
        <taxon>Periconiaceae</taxon>
        <taxon>Periconia</taxon>
    </lineage>
</organism>
<gene>
    <name evidence="2" type="ORF">PDIGIT_LOCUS6488</name>
</gene>
<sequence length="169" mass="18271">MPMRTSPYFDKICVQICGPAVVQTSSQGELDPQISLVSYQPVSARPRSKSSSGHQSPTFFSKPAGGVSHLTSRGCIPTCGILNPNEKRKITTTYTTDGKRKTVPLIFRPNVFLSAVAKPAPIQPPYPTTSCPIRLPTLLSAYRCSTPLLVKATYILHLPYVAALASARP</sequence>
<protein>
    <submittedName>
        <fullName evidence="2">Uncharacterized protein</fullName>
    </submittedName>
</protein>
<accession>A0A9W4UCK9</accession>
<evidence type="ECO:0000313" key="3">
    <source>
        <dbReference type="Proteomes" id="UP001152607"/>
    </source>
</evidence>